<proteinExistence type="predicted"/>
<organism evidence="1">
    <name type="scientific">marine sediment metagenome</name>
    <dbReference type="NCBI Taxonomy" id="412755"/>
    <lineage>
        <taxon>unclassified sequences</taxon>
        <taxon>metagenomes</taxon>
        <taxon>ecological metagenomes</taxon>
    </lineage>
</organism>
<name>X1DJB0_9ZZZZ</name>
<feature type="non-terminal residue" evidence="1">
    <location>
        <position position="178"/>
    </location>
</feature>
<accession>X1DJB0</accession>
<protein>
    <submittedName>
        <fullName evidence="1">Uncharacterized protein</fullName>
    </submittedName>
</protein>
<comment type="caution">
    <text evidence="1">The sequence shown here is derived from an EMBL/GenBank/DDBJ whole genome shotgun (WGS) entry which is preliminary data.</text>
</comment>
<sequence>MSGKEGVLRLRQELMLEIPVQMLEKAFLSVPKWHELNGRGGIVRDRTRASQRAPGEPLPIFDLAREGKPAYDQHLALLGLAPNDPLVVIGARNLGNNLRIVAYKKEKGLLQLFGEDADKGDRLYWCLCYMSQGNLEPHTLKFKEGRISAIDGMCVEFGSETGIIWALSGQPLLWEGRT</sequence>
<reference evidence="1" key="1">
    <citation type="journal article" date="2014" name="Front. Microbiol.">
        <title>High frequency of phylogenetically diverse reductive dehalogenase-homologous genes in deep subseafloor sedimentary metagenomes.</title>
        <authorList>
            <person name="Kawai M."/>
            <person name="Futagami T."/>
            <person name="Toyoda A."/>
            <person name="Takaki Y."/>
            <person name="Nishi S."/>
            <person name="Hori S."/>
            <person name="Arai W."/>
            <person name="Tsubouchi T."/>
            <person name="Morono Y."/>
            <person name="Uchiyama I."/>
            <person name="Ito T."/>
            <person name="Fujiyama A."/>
            <person name="Inagaki F."/>
            <person name="Takami H."/>
        </authorList>
    </citation>
    <scope>NUCLEOTIDE SEQUENCE</scope>
    <source>
        <strain evidence="1">Expedition CK06-06</strain>
    </source>
</reference>
<dbReference type="AlphaFoldDB" id="X1DJB0"/>
<evidence type="ECO:0000313" key="1">
    <source>
        <dbReference type="EMBL" id="GAG96491.1"/>
    </source>
</evidence>
<dbReference type="EMBL" id="BART01026405">
    <property type="protein sequence ID" value="GAG96491.1"/>
    <property type="molecule type" value="Genomic_DNA"/>
</dbReference>
<gene>
    <name evidence="1" type="ORF">S01H4_47110</name>
</gene>